<evidence type="ECO:0000313" key="16">
    <source>
        <dbReference type="EMBL" id="PNY06895.1"/>
    </source>
</evidence>
<sequence length="1046" mass="116013">MKETSMENMSKVGLLILLVYSLLFAISVKRNNALAIECLSSDHEALMDFKNGLEDSHNLLSSWRNTNCCQWHGIDCDNITGAVAAIDLHIAYDMPDLSLSGEIRPSLMQLKSLRSLDLSFNAFKDIPIPRFFGSLVNLQYLNLSNAGFAGLIPPHLGNLSHLQSLDLTADSLRVENLQWVAGLVSLKHLALEGVDLSLVAGTDLVSALNQLPFLMELHVSYCQIFGHISSPPSLNFTSLSVLDLSENIFISKIPDWLVNISTLQHIDIHSNGLYGKIPLGLRDLPKLQYLNLGYNYNLTAICSQLFMNGWGKLQELDLSMNKLHGRLPSSLGNLTSLTYLSLSSNSIQGVIPSSIGQLCNLNTLDLSNNNLTGTLPKFLQGIDNCPSRKLLSNLEFFVVGYNQLHGEIPNWLAQLEKLSWLSLSNNLLEGPIPVSLGSLQNLYNLELDGNKLNGTLPDSLGQLSKLTLLDVSSNKLTGMVSNDHFSKLSKLDLLFMSSNSFTLNVTANWIPPFQVSYLGMRSCVLGPSFPPWLKSQSNVIYLDFSSANIVGFIPKWFWDISPQLRVLNMSHNELQGWLPNPMHMSHLYSYVALDLSFNLLDGPIPVIAPGFLVLDLSHNRFYSAIPLNITQHIDNVGFLSLSHNQLHGEIPMSLGEMSYVIVIDLSGNNLTGRIPPNLANCSFLNVVDLGNNNLFGRIPDSLGQLKRLKSLHLNSNHFSGDLPSSLRNLSNLETMDISYNILSGTLPTWFGQNFPLLRILMLRSNAFCGELSLEFAKLSSLQVLDLARNDFSGNIPDSFGDLKAIAQVQKKNRYLLYGKYEDHYYEESLNVYTKGQILRYTKTLSLVTSVDLSDNNFSGNIPNEITKLFGLEVLNLSRNHITGKIPDTMSNLLQLSSLDLSNNQLSGKIPSSLSSLSFLGSLDLSNNNLMGVIPYMGHTTTFDAIAFTGNPGLCGPPLPLKCLGDDDKKQSNNDTSDEGLFDNWFYLSLGLGFATGILVPYFILTMKSSWGDVYFDFVDQVIHKLLMHSHRQGINHGQRRRIPPRR</sequence>
<feature type="domain" description="Leucine-rich repeat-containing N-terminal plant-type" evidence="14">
    <location>
        <begin position="40"/>
        <end position="77"/>
    </location>
</feature>
<dbReference type="GO" id="GO:0016301">
    <property type="term" value="F:kinase activity"/>
    <property type="evidence" value="ECO:0007669"/>
    <property type="project" value="UniProtKB-KW"/>
</dbReference>
<keyword evidence="7" id="KW-0732">Signal</keyword>
<dbReference type="InterPro" id="IPR032675">
    <property type="entry name" value="LRR_dom_sf"/>
</dbReference>
<evidence type="ECO:0000256" key="6">
    <source>
        <dbReference type="ARBA" id="ARBA00022692"/>
    </source>
</evidence>
<dbReference type="FunFam" id="3.80.10.10:FF:000095">
    <property type="entry name" value="LRR receptor-like serine/threonine-protein kinase GSO1"/>
    <property type="match status" value="2"/>
</dbReference>
<dbReference type="Pfam" id="PF13855">
    <property type="entry name" value="LRR_8"/>
    <property type="match status" value="3"/>
</dbReference>
<evidence type="ECO:0000256" key="7">
    <source>
        <dbReference type="ARBA" id="ARBA00022729"/>
    </source>
</evidence>
<evidence type="ECO:0000256" key="11">
    <source>
        <dbReference type="ARBA" id="ARBA00023170"/>
    </source>
</evidence>
<dbReference type="FunFam" id="3.80.10.10:FF:000383">
    <property type="entry name" value="Leucine-rich repeat receptor protein kinase EMS1"/>
    <property type="match status" value="1"/>
</dbReference>
<keyword evidence="10 13" id="KW-0472">Membrane</keyword>
<keyword evidence="11 16" id="KW-0675">Receptor</keyword>
<evidence type="ECO:0000313" key="17">
    <source>
        <dbReference type="Proteomes" id="UP000236291"/>
    </source>
</evidence>
<reference evidence="16 17" key="2">
    <citation type="journal article" date="2017" name="Front. Plant Sci.">
        <title>Gene Classification and Mining of Molecular Markers Useful in Red Clover (Trifolium pratense) Breeding.</title>
        <authorList>
            <person name="Istvanek J."/>
            <person name="Dluhosova J."/>
            <person name="Dluhos P."/>
            <person name="Patkova L."/>
            <person name="Nedelnik J."/>
            <person name="Repkova J."/>
        </authorList>
    </citation>
    <scope>NUCLEOTIDE SEQUENCE [LARGE SCALE GENOMIC DNA]</scope>
    <source>
        <strain evidence="17">cv. Tatra</strain>
        <tissue evidence="16">Young leaves</tissue>
    </source>
</reference>
<dbReference type="SMART" id="SM00369">
    <property type="entry name" value="LRR_TYP"/>
    <property type="match status" value="11"/>
</dbReference>
<proteinExistence type="inferred from homology"/>
<evidence type="ECO:0000256" key="4">
    <source>
        <dbReference type="ARBA" id="ARBA00022553"/>
    </source>
</evidence>
<keyword evidence="6 13" id="KW-0812">Transmembrane</keyword>
<dbReference type="InterPro" id="IPR046956">
    <property type="entry name" value="RLP23-like"/>
</dbReference>
<dbReference type="Gene3D" id="3.80.10.10">
    <property type="entry name" value="Ribonuclease Inhibitor"/>
    <property type="match status" value="4"/>
</dbReference>
<dbReference type="FunFam" id="3.80.10.10:FF:000041">
    <property type="entry name" value="LRR receptor-like serine/threonine-protein kinase ERECTA"/>
    <property type="match status" value="1"/>
</dbReference>
<dbReference type="GO" id="GO:0005886">
    <property type="term" value="C:plasma membrane"/>
    <property type="evidence" value="ECO:0007669"/>
    <property type="project" value="UniProtKB-SubCell"/>
</dbReference>
<keyword evidence="16" id="KW-0808">Transferase</keyword>
<dbReference type="SUPFAM" id="SSF52047">
    <property type="entry name" value="RNI-like"/>
    <property type="match status" value="1"/>
</dbReference>
<accession>A0A2K3NV34</accession>
<evidence type="ECO:0000256" key="10">
    <source>
        <dbReference type="ARBA" id="ARBA00023136"/>
    </source>
</evidence>
<dbReference type="InterPro" id="IPR001611">
    <property type="entry name" value="Leu-rich_rpt"/>
</dbReference>
<dbReference type="AlphaFoldDB" id="A0A2K3NV34"/>
<dbReference type="SUPFAM" id="SSF52058">
    <property type="entry name" value="L domain-like"/>
    <property type="match status" value="2"/>
</dbReference>
<evidence type="ECO:0000256" key="3">
    <source>
        <dbReference type="ARBA" id="ARBA00022475"/>
    </source>
</evidence>
<comment type="subcellular location">
    <subcellularLocation>
        <location evidence="1">Cell membrane</location>
        <topology evidence="1">Single-pass type I membrane protein</topology>
    </subcellularLocation>
</comment>
<evidence type="ECO:0000256" key="13">
    <source>
        <dbReference type="SAM" id="Phobius"/>
    </source>
</evidence>
<keyword evidence="3" id="KW-1003">Cell membrane</keyword>
<comment type="similarity">
    <text evidence="2">Belongs to the RLP family.</text>
</comment>
<dbReference type="PRINTS" id="PR00019">
    <property type="entry name" value="LEURICHRPT"/>
</dbReference>
<dbReference type="InterPro" id="IPR055414">
    <property type="entry name" value="LRR_R13L4/SHOC2-like"/>
</dbReference>
<keyword evidence="4" id="KW-0597">Phosphoprotein</keyword>
<dbReference type="EMBL" id="ASHM01001563">
    <property type="protein sequence ID" value="PNY06895.1"/>
    <property type="molecule type" value="Genomic_DNA"/>
</dbReference>
<organism evidence="16 17">
    <name type="scientific">Trifolium pratense</name>
    <name type="common">Red clover</name>
    <dbReference type="NCBI Taxonomy" id="57577"/>
    <lineage>
        <taxon>Eukaryota</taxon>
        <taxon>Viridiplantae</taxon>
        <taxon>Streptophyta</taxon>
        <taxon>Embryophyta</taxon>
        <taxon>Tracheophyta</taxon>
        <taxon>Spermatophyta</taxon>
        <taxon>Magnoliopsida</taxon>
        <taxon>eudicotyledons</taxon>
        <taxon>Gunneridae</taxon>
        <taxon>Pentapetalae</taxon>
        <taxon>rosids</taxon>
        <taxon>fabids</taxon>
        <taxon>Fabales</taxon>
        <taxon>Fabaceae</taxon>
        <taxon>Papilionoideae</taxon>
        <taxon>50 kb inversion clade</taxon>
        <taxon>NPAAA clade</taxon>
        <taxon>Hologalegina</taxon>
        <taxon>IRL clade</taxon>
        <taxon>Trifolieae</taxon>
        <taxon>Trifolium</taxon>
    </lineage>
</organism>
<gene>
    <name evidence="16" type="ORF">L195_g003376</name>
</gene>
<name>A0A2K3NV34_TRIPR</name>
<dbReference type="PANTHER" id="PTHR48063">
    <property type="entry name" value="LRR RECEPTOR-LIKE KINASE"/>
    <property type="match status" value="1"/>
</dbReference>
<feature type="domain" description="Disease resistance R13L4/SHOC-2-like LRR" evidence="15">
    <location>
        <begin position="107"/>
        <end position="295"/>
    </location>
</feature>
<evidence type="ECO:0000256" key="2">
    <source>
        <dbReference type="ARBA" id="ARBA00009592"/>
    </source>
</evidence>
<dbReference type="Proteomes" id="UP000236291">
    <property type="component" value="Unassembled WGS sequence"/>
</dbReference>
<dbReference type="Pfam" id="PF23598">
    <property type="entry name" value="LRR_14"/>
    <property type="match status" value="1"/>
</dbReference>
<evidence type="ECO:0000256" key="8">
    <source>
        <dbReference type="ARBA" id="ARBA00022737"/>
    </source>
</evidence>
<dbReference type="PANTHER" id="PTHR48063:SF16">
    <property type="entry name" value="LRR RECEPTOR-LIKE SERINE_THREONINE-PROTEIN KINASE GSO1"/>
    <property type="match status" value="1"/>
</dbReference>
<dbReference type="SMART" id="SM00365">
    <property type="entry name" value="LRR_SD22"/>
    <property type="match status" value="4"/>
</dbReference>
<keyword evidence="16" id="KW-0418">Kinase</keyword>
<dbReference type="Pfam" id="PF08263">
    <property type="entry name" value="LRRNT_2"/>
    <property type="match status" value="1"/>
</dbReference>
<feature type="transmembrane region" description="Helical" evidence="13">
    <location>
        <begin position="984"/>
        <end position="1004"/>
    </location>
</feature>
<dbReference type="FunFam" id="3.80.10.10:FF:001347">
    <property type="entry name" value="LRR receptor-like serine/threonine-protein kinase GSO2"/>
    <property type="match status" value="1"/>
</dbReference>
<keyword evidence="12" id="KW-0325">Glycoprotein</keyword>
<protein>
    <submittedName>
        <fullName evidence="16">LRR receptor-like kinase resistance protein</fullName>
    </submittedName>
</protein>
<dbReference type="Pfam" id="PF00560">
    <property type="entry name" value="LRR_1"/>
    <property type="match status" value="6"/>
</dbReference>
<comment type="caution">
    <text evidence="16">The sequence shown here is derived from an EMBL/GenBank/DDBJ whole genome shotgun (WGS) entry which is preliminary data.</text>
</comment>
<keyword evidence="9 13" id="KW-1133">Transmembrane helix</keyword>
<evidence type="ECO:0000256" key="12">
    <source>
        <dbReference type="ARBA" id="ARBA00023180"/>
    </source>
</evidence>
<dbReference type="InterPro" id="IPR013210">
    <property type="entry name" value="LRR_N_plant-typ"/>
</dbReference>
<evidence type="ECO:0000256" key="1">
    <source>
        <dbReference type="ARBA" id="ARBA00004251"/>
    </source>
</evidence>
<evidence type="ECO:0000259" key="15">
    <source>
        <dbReference type="Pfam" id="PF23598"/>
    </source>
</evidence>
<keyword evidence="5" id="KW-0433">Leucine-rich repeat</keyword>
<dbReference type="InterPro" id="IPR003591">
    <property type="entry name" value="Leu-rich_rpt_typical-subtyp"/>
</dbReference>
<evidence type="ECO:0000259" key="14">
    <source>
        <dbReference type="Pfam" id="PF08263"/>
    </source>
</evidence>
<evidence type="ECO:0000256" key="9">
    <source>
        <dbReference type="ARBA" id="ARBA00022989"/>
    </source>
</evidence>
<evidence type="ECO:0000256" key="5">
    <source>
        <dbReference type="ARBA" id="ARBA00022614"/>
    </source>
</evidence>
<keyword evidence="8" id="KW-0677">Repeat</keyword>
<dbReference type="PROSITE" id="PS51450">
    <property type="entry name" value="LRR"/>
    <property type="match status" value="2"/>
</dbReference>
<reference evidence="16 17" key="1">
    <citation type="journal article" date="2014" name="Am. J. Bot.">
        <title>Genome assembly and annotation for red clover (Trifolium pratense; Fabaceae).</title>
        <authorList>
            <person name="Istvanek J."/>
            <person name="Jaros M."/>
            <person name="Krenek A."/>
            <person name="Repkova J."/>
        </authorList>
    </citation>
    <scope>NUCLEOTIDE SEQUENCE [LARGE SCALE GENOMIC DNA]</scope>
    <source>
        <strain evidence="17">cv. Tatra</strain>
        <tissue evidence="16">Young leaves</tissue>
    </source>
</reference>
<dbReference type="STRING" id="57577.A0A2K3NV34"/>